<reference evidence="9 10" key="1">
    <citation type="journal article" date="2016" name="G3 (Bethesda)">
        <title>First Draft Assembly and Annotation of the Genome of a California Endemic Oak Quercus lobata Nee (Fagaceae).</title>
        <authorList>
            <person name="Sork V.L."/>
            <person name="Fitz-Gibbon S.T."/>
            <person name="Puiu D."/>
            <person name="Crepeau M."/>
            <person name="Gugger P.F."/>
            <person name="Sherman R."/>
            <person name="Stevens K."/>
            <person name="Langley C.H."/>
            <person name="Pellegrini M."/>
            <person name="Salzberg S.L."/>
        </authorList>
    </citation>
    <scope>NUCLEOTIDE SEQUENCE [LARGE SCALE GENOMIC DNA]</scope>
    <source>
        <strain evidence="9 10">cv. SW786</strain>
    </source>
</reference>
<dbReference type="PANTHER" id="PTHR47605:SF2">
    <property type="entry name" value="TRANSCRIPTIONAL ELONGATION REGULATOR MINIYO"/>
    <property type="match status" value="1"/>
</dbReference>
<sequence>MDKKQQPKRRDSKASSRSKVFGASSLQIGGDDDGGVVSNSLIGSIVEKGISDNPPPPTAPPKLSVLPFPVARHRSHGPHWGPIGSVKDDKDSDNTEDDEEAKSLMNFEPIAPFANPVQRREKKGLDFNSWREIVPGDNLSMANRVEENLLCTQKTKKDRKMDVEPNIHACGRQYKSGEAMRSVSEDGCFSSVTDMELENLNQPNLKENVKDASPVDFKGEQEFVSKNNHICLERTEYDSIGFPEVLRRREQSTTVSNSRSNNFGNEQESMSLESQIDAENHARLQEMSPDEIAQAQAEIMEKMNPAIINALKKRGQDKLKRQKGLNSELGTNNAGVEFPEVIRRQEQSNIVSSSKSNNFGNEQESTSLESQIDAENCARLQEMSPDEIAEAQAEIMEKMDPAIIKALKKRGQDKLKIQNGLSSEAGTNGEVSNPQNRNTQDAKGFAHSDSDFSSMLTTNTKDTQSRQDKGEVQKLVGTTSSRLWSAWSERVEAVRDLRFSLEGTVIENDFVQVPGSGNTEATMVDYLNVSNGSDISVQNRHSVDNVSERDFLRTEGDPGASGYTIKEAVALTRSVIPGQRALALHLIFSVLDKALHNINQKPVGSTLGDANKLDRSTDWEAIWAFALGPEPELVLSLRISLDDNHNSVVLACAKVIQCILSCDVNENFFEISEKISTYEKEIFTAPVFRSKPEIDVGFLHGGFWKYSAKPSNIIPVEEDVVEDESEGKHTIQDDLVVAGQDFAAGLVRMGILPRLRYLLETDLTTSLEECIISILVGIARHSPAGATAIMKCQRLVETVVRRFTMKDNLQIHPSKIISVTLLKVLARCNKKTCIEFLKKGTFRTMTWHLYQCVPSLDHWIKSGRENCKLSSALMVEQLRFWKVCIQYGYCISYFSDIFPALCLWLNRPTVEKLIQNKVLTEFASISKEAYLVLEALARRLPNLFSQDRAGDNTEVWSWSCVGPMVDLAMKWMALNSDPHMSKLFEWQKGLGRDFITQDFSLTPLLWVYSAVMNMISRVLEGVIPEDRVNLHGGFVPWLPEFVPKVGLEIVKNGILSFSGANSSEHPASSFIEVLCYLRQQSNYETSLASVCCLNGIVQVVVNIDKLIQLAKNNIHGSSQEYSISREGKTLEDGILKGSMVELRSLLNTFMKLVASEWHLVQSIEIFGRGGPAPGLGVGWGASGGGFWSAAVLLTQIDAGFLIYLLETLQFESSTDTPTVEEMTFSMQRINSALLVCLTAGPRDRVIVEKAINVLFYIPVLKFIDLCTRRFLHLDKRFKPFVWEYKEEDYLVFSETLASHFKNRWLSTKKKLKDVGHNSSGNKPFKKGSVGLDTIYEDVDTSNKNSQDCSSLVVQWAHQRLPLPMHWFLSPISTISDSKHAGLQKDKSQNLVQDPNSLFEVAKGGLFFNLGVEAISTFNSTDVPSPVQSVPLVWKFHSLSVILLVGMGVLEDEKSRDVYEALQDIYGQLLDQARTSISVDIILERNADLLPESRNKNNFEVLMFQSEIFESYSTFIETLVEQFSAISYGDLIFARQVAVYLHRHVEAPVRLAAWNMLSNARVLDLLPPLEKCIALAKGYLEPVEDNAGILEAYLKSWNSGALDRAATRGSVANTLVLHHLSSFIFNSYTVDKLSLRNKLVKSLLRDYSQKPHHEGMMLNLIQYNKLTTSQMPDQNGSPLERSSMEKRFEVLTEACEGNSSLLTVVDKLKSSFKEIL</sequence>
<dbReference type="GO" id="GO:0005634">
    <property type="term" value="C:nucleus"/>
    <property type="evidence" value="ECO:0007669"/>
    <property type="project" value="EnsemblPlants"/>
</dbReference>
<evidence type="ECO:0000259" key="7">
    <source>
        <dbReference type="Pfam" id="PF08621"/>
    </source>
</evidence>
<dbReference type="EMBL" id="LRBV02000011">
    <property type="status" value="NOT_ANNOTATED_CDS"/>
    <property type="molecule type" value="Genomic_DNA"/>
</dbReference>
<evidence type="ECO:0000259" key="6">
    <source>
        <dbReference type="Pfam" id="PF08620"/>
    </source>
</evidence>
<keyword evidence="3" id="KW-0804">Transcription</keyword>
<gene>
    <name evidence="9" type="primary">LOC115967762</name>
</gene>
<evidence type="ECO:0000256" key="3">
    <source>
        <dbReference type="ARBA" id="ARBA00023163"/>
    </source>
</evidence>
<dbReference type="Pfam" id="PF08621">
    <property type="entry name" value="RPAP1_N"/>
    <property type="match status" value="2"/>
</dbReference>
<feature type="region of interest" description="Disordered" evidence="5">
    <location>
        <begin position="249"/>
        <end position="270"/>
    </location>
</feature>
<feature type="domain" description="RPAP1/MINIYO-like TPR repeats" evidence="8">
    <location>
        <begin position="1493"/>
        <end position="1626"/>
    </location>
</feature>
<dbReference type="InParanoid" id="A0A7N2RE05"/>
<dbReference type="InterPro" id="IPR013930">
    <property type="entry name" value="RPAP1_N"/>
</dbReference>
<feature type="compositionally biased region" description="Basic and acidic residues" evidence="5">
    <location>
        <begin position="1"/>
        <end position="14"/>
    </location>
</feature>
<dbReference type="PANTHER" id="PTHR47605">
    <property type="entry name" value="TRANSCRIPTIONAL ELONGATION REGULATOR MINIYO"/>
    <property type="match status" value="1"/>
</dbReference>
<evidence type="ECO:0000313" key="9">
    <source>
        <dbReference type="EnsemblPlants" id="QL11p053191:mrna"/>
    </source>
</evidence>
<evidence type="ECO:0000256" key="4">
    <source>
        <dbReference type="ARBA" id="ARBA00023242"/>
    </source>
</evidence>
<keyword evidence="4" id="KW-0539">Nucleus</keyword>
<dbReference type="FunCoup" id="A0A7N2RE05">
    <property type="interactions" value="2525"/>
</dbReference>
<evidence type="ECO:0000256" key="5">
    <source>
        <dbReference type="SAM" id="MobiDB-lite"/>
    </source>
</evidence>
<comment type="subcellular location">
    <subcellularLocation>
        <location evidence="1">Nucleus</location>
    </subcellularLocation>
</comment>
<comment type="similarity">
    <text evidence="2">Belongs to the RPAP1 family.</text>
</comment>
<proteinExistence type="inferred from homology"/>
<dbReference type="Pfam" id="PF08620">
    <property type="entry name" value="RPAP1_C"/>
    <property type="match status" value="1"/>
</dbReference>
<protein>
    <recommendedName>
        <fullName evidence="11">Transcriptional elongation regulator MINIYO</fullName>
    </recommendedName>
</protein>
<feature type="compositionally biased region" description="Polar residues" evidence="5">
    <location>
        <begin position="419"/>
        <end position="441"/>
    </location>
</feature>
<feature type="domain" description="RPAP1 N-terminal" evidence="7">
    <location>
        <begin position="275"/>
        <end position="318"/>
    </location>
</feature>
<evidence type="ECO:0000313" key="10">
    <source>
        <dbReference type="Proteomes" id="UP000594261"/>
    </source>
</evidence>
<keyword evidence="10" id="KW-1185">Reference proteome</keyword>
<feature type="compositionally biased region" description="Polar residues" evidence="5">
    <location>
        <begin position="451"/>
        <end position="462"/>
    </location>
</feature>
<dbReference type="Proteomes" id="UP000594261">
    <property type="component" value="Chromosome 11"/>
</dbReference>
<dbReference type="Pfam" id="PF25766">
    <property type="entry name" value="TPR_RPAP1"/>
    <property type="match status" value="1"/>
</dbReference>
<accession>A0A7N2RE05</accession>
<organism evidence="9 10">
    <name type="scientific">Quercus lobata</name>
    <name type="common">Valley oak</name>
    <dbReference type="NCBI Taxonomy" id="97700"/>
    <lineage>
        <taxon>Eukaryota</taxon>
        <taxon>Viridiplantae</taxon>
        <taxon>Streptophyta</taxon>
        <taxon>Embryophyta</taxon>
        <taxon>Tracheophyta</taxon>
        <taxon>Spermatophyta</taxon>
        <taxon>Magnoliopsida</taxon>
        <taxon>eudicotyledons</taxon>
        <taxon>Gunneridae</taxon>
        <taxon>Pentapetalae</taxon>
        <taxon>rosids</taxon>
        <taxon>fabids</taxon>
        <taxon>Fagales</taxon>
        <taxon>Fagaceae</taxon>
        <taxon>Quercus</taxon>
    </lineage>
</organism>
<name>A0A7N2RE05_QUELO</name>
<feature type="region of interest" description="Disordered" evidence="5">
    <location>
        <begin position="417"/>
        <end position="471"/>
    </location>
</feature>
<feature type="region of interest" description="Disordered" evidence="5">
    <location>
        <begin position="1"/>
        <end position="36"/>
    </location>
</feature>
<feature type="region of interest" description="Disordered" evidence="5">
    <location>
        <begin position="72"/>
        <end position="103"/>
    </location>
</feature>
<evidence type="ECO:0000256" key="1">
    <source>
        <dbReference type="ARBA" id="ARBA00004123"/>
    </source>
</evidence>
<dbReference type="InterPro" id="IPR013929">
    <property type="entry name" value="RPAP1_C"/>
</dbReference>
<dbReference type="InterPro" id="IPR055326">
    <property type="entry name" value="MINIYO"/>
</dbReference>
<dbReference type="SUPFAM" id="SSF48371">
    <property type="entry name" value="ARM repeat"/>
    <property type="match status" value="1"/>
</dbReference>
<dbReference type="InterPro" id="IPR057989">
    <property type="entry name" value="TPR_RPAP1/MINIYO-like"/>
</dbReference>
<dbReference type="EnsemblPlants" id="QL11p053191:mrna">
    <property type="protein sequence ID" value="QL11p053191:mrna"/>
    <property type="gene ID" value="QL11p053191"/>
</dbReference>
<evidence type="ECO:0000259" key="8">
    <source>
        <dbReference type="Pfam" id="PF25766"/>
    </source>
</evidence>
<feature type="region of interest" description="Disordered" evidence="5">
    <location>
        <begin position="347"/>
        <end position="369"/>
    </location>
</feature>
<feature type="domain" description="RPAP1 N-terminal" evidence="7">
    <location>
        <begin position="371"/>
        <end position="414"/>
    </location>
</feature>
<dbReference type="InterPro" id="IPR016024">
    <property type="entry name" value="ARM-type_fold"/>
</dbReference>
<evidence type="ECO:0000256" key="2">
    <source>
        <dbReference type="ARBA" id="ARBA00009953"/>
    </source>
</evidence>
<dbReference type="GO" id="GO:0030154">
    <property type="term" value="P:cell differentiation"/>
    <property type="evidence" value="ECO:0007669"/>
    <property type="project" value="EnsemblPlants"/>
</dbReference>
<feature type="compositionally biased region" description="Polar residues" evidence="5">
    <location>
        <begin position="252"/>
        <end position="270"/>
    </location>
</feature>
<evidence type="ECO:0008006" key="11">
    <source>
        <dbReference type="Google" id="ProtNLM"/>
    </source>
</evidence>
<feature type="domain" description="RPAP1 C-terminal" evidence="6">
    <location>
        <begin position="497"/>
        <end position="594"/>
    </location>
</feature>
<dbReference type="Gramene" id="QL11p053191:mrna">
    <property type="protein sequence ID" value="QL11p053191:mrna"/>
    <property type="gene ID" value="QL11p053191"/>
</dbReference>
<dbReference type="OMA" id="RGGFWKY"/>
<reference evidence="9" key="2">
    <citation type="submission" date="2021-01" db="UniProtKB">
        <authorList>
            <consortium name="EnsemblPlants"/>
        </authorList>
    </citation>
    <scope>IDENTIFICATION</scope>
</reference>